<dbReference type="InterPro" id="IPR007307">
    <property type="entry name" value="Ltv1"/>
</dbReference>
<dbReference type="WBParaSite" id="maker-PairedContig_1261-snap-gene-2.11-mRNA-1">
    <property type="protein sequence ID" value="maker-PairedContig_1261-snap-gene-2.11-mRNA-1"/>
    <property type="gene ID" value="maker-PairedContig_1261-snap-gene-2.11"/>
</dbReference>
<sequence>MPYCKHFIYSFLTMFKSPKHKKWIDKKHCKTFHLVHQSQNAEYRDGEFVQQLIGKKMHMEEYDKCGIYFDDDYNYLQHLKEVNEVTESGVEQSIIRVPVEKTNLLTNIFEANGYEINAELLKMGTLPHEMQIDPHVVAELTSDDFEFENPTNDLDDDFVLQASGGELPVLPPPISISLRKNEFRVKAAHSDDDSNEEMDFNSSYDDHKSEQDIFIHMENKGELRPIDEQFDKLYKEYNETDDENSEEAEEFLLDPNSDRMKILVEDFKNERVELVLQKDVLAQCYPEINDEALEVDEQMEKITIICPKKEKTKWDCETAVSSYCNIYNRPAVIVDSSRKQKLKSVLRQIEKMDCSVQSATKSAISKVSSATMKRRGETAEERKTRKAAIKMIRAERRAEKKCNKLTFKEERKKAASCCHGSIIRMMPIV</sequence>
<evidence type="ECO:0000256" key="1">
    <source>
        <dbReference type="ARBA" id="ARBA00009078"/>
    </source>
</evidence>
<name>A0A1I8ECC5_WUCBA</name>
<dbReference type="STRING" id="6293.A0A1I8ECC5"/>
<dbReference type="Pfam" id="PF04180">
    <property type="entry name" value="LTV"/>
    <property type="match status" value="1"/>
</dbReference>
<dbReference type="PANTHER" id="PTHR21531">
    <property type="entry name" value="LOW-TEMPERATURE VIABILITY PROTEIN LTV1-RELATED"/>
    <property type="match status" value="1"/>
</dbReference>
<evidence type="ECO:0000256" key="3">
    <source>
        <dbReference type="SAM" id="MobiDB-lite"/>
    </source>
</evidence>
<dbReference type="GO" id="GO:0030688">
    <property type="term" value="C:preribosome, small subunit precursor"/>
    <property type="evidence" value="ECO:0007669"/>
    <property type="project" value="TreeGrafter"/>
</dbReference>
<feature type="region of interest" description="Disordered" evidence="3">
    <location>
        <begin position="187"/>
        <end position="206"/>
    </location>
</feature>
<dbReference type="AlphaFoldDB" id="A0A1I8ECC5"/>
<protein>
    <recommendedName>
        <fullName evidence="2">Protein LTV1 homolog</fullName>
    </recommendedName>
</protein>
<dbReference type="WBParaSite" id="maker-PairedContig_1259-snap-gene-4.19-mRNA-1">
    <property type="protein sequence ID" value="maker-PairedContig_1259-snap-gene-4.19-mRNA-1"/>
    <property type="gene ID" value="maker-PairedContig_1259-snap-gene-4.19"/>
</dbReference>
<proteinExistence type="inferred from homology"/>
<evidence type="ECO:0000313" key="4">
    <source>
        <dbReference type="WBParaSite" id="maker-PairedContig_1259-snap-gene-4.19-mRNA-1"/>
    </source>
</evidence>
<dbReference type="GO" id="GO:0005634">
    <property type="term" value="C:nucleus"/>
    <property type="evidence" value="ECO:0007669"/>
    <property type="project" value="TreeGrafter"/>
</dbReference>
<comment type="similarity">
    <text evidence="1">Belongs to the LTV1 family.</text>
</comment>
<organism evidence="5">
    <name type="scientific">Wuchereria bancrofti</name>
    <dbReference type="NCBI Taxonomy" id="6293"/>
    <lineage>
        <taxon>Eukaryota</taxon>
        <taxon>Metazoa</taxon>
        <taxon>Ecdysozoa</taxon>
        <taxon>Nematoda</taxon>
        <taxon>Chromadorea</taxon>
        <taxon>Rhabditida</taxon>
        <taxon>Spirurina</taxon>
        <taxon>Spiruromorpha</taxon>
        <taxon>Filarioidea</taxon>
        <taxon>Onchocercidae</taxon>
        <taxon>Wuchereria</taxon>
    </lineage>
</organism>
<dbReference type="PANTHER" id="PTHR21531:SF0">
    <property type="entry name" value="PROTEIN LTV1 HOMOLOG"/>
    <property type="match status" value="1"/>
</dbReference>
<dbReference type="GO" id="GO:0000056">
    <property type="term" value="P:ribosomal small subunit export from nucleus"/>
    <property type="evidence" value="ECO:0007669"/>
    <property type="project" value="TreeGrafter"/>
</dbReference>
<dbReference type="GO" id="GO:0042274">
    <property type="term" value="P:ribosomal small subunit biogenesis"/>
    <property type="evidence" value="ECO:0007669"/>
    <property type="project" value="InterPro"/>
</dbReference>
<dbReference type="GO" id="GO:0005829">
    <property type="term" value="C:cytosol"/>
    <property type="evidence" value="ECO:0007669"/>
    <property type="project" value="TreeGrafter"/>
</dbReference>
<evidence type="ECO:0000256" key="2">
    <source>
        <dbReference type="ARBA" id="ARBA00021561"/>
    </source>
</evidence>
<reference evidence="4 5" key="1">
    <citation type="submission" date="2016-11" db="UniProtKB">
        <authorList>
            <consortium name="WormBaseParasite"/>
        </authorList>
    </citation>
    <scope>IDENTIFICATION</scope>
    <source>
        <strain evidence="4 5">pt0022</strain>
    </source>
</reference>
<accession>A0A1I8ECC5</accession>
<evidence type="ECO:0000313" key="5">
    <source>
        <dbReference type="WBParaSite" id="maker-PairedContig_1261-snap-gene-2.11-mRNA-1"/>
    </source>
</evidence>